<evidence type="ECO:0000256" key="3">
    <source>
        <dbReference type="ARBA" id="ARBA00038157"/>
    </source>
</evidence>
<comment type="similarity">
    <text evidence="3">Belongs to the aldo/keto reductase family. Aldo/keto reductase 2 subfamily.</text>
</comment>
<dbReference type="InterPro" id="IPR023210">
    <property type="entry name" value="NADP_OxRdtase_dom"/>
</dbReference>
<dbReference type="Proteomes" id="UP000054321">
    <property type="component" value="Unassembled WGS sequence"/>
</dbReference>
<feature type="domain" description="NADP-dependent oxidoreductase" evidence="4">
    <location>
        <begin position="28"/>
        <end position="328"/>
    </location>
</feature>
<dbReference type="AlphaFoldDB" id="A0A0C3CA47"/>
<dbReference type="InterPro" id="IPR050523">
    <property type="entry name" value="AKR_Detox_Biosynth"/>
</dbReference>
<dbReference type="EMBL" id="KN832886">
    <property type="protein sequence ID" value="KIM95793.1"/>
    <property type="molecule type" value="Genomic_DNA"/>
</dbReference>
<dbReference type="Pfam" id="PF00248">
    <property type="entry name" value="Aldo_ket_red"/>
    <property type="match status" value="1"/>
</dbReference>
<dbReference type="InterPro" id="IPR036812">
    <property type="entry name" value="NAD(P)_OxRdtase_dom_sf"/>
</dbReference>
<evidence type="ECO:0000256" key="2">
    <source>
        <dbReference type="ARBA" id="ARBA00023002"/>
    </source>
</evidence>
<evidence type="ECO:0000259" key="4">
    <source>
        <dbReference type="Pfam" id="PF00248"/>
    </source>
</evidence>
<dbReference type="PANTHER" id="PTHR43364">
    <property type="entry name" value="NADH-SPECIFIC METHYLGLYOXAL REDUCTASE-RELATED"/>
    <property type="match status" value="1"/>
</dbReference>
<dbReference type="GO" id="GO:0016491">
    <property type="term" value="F:oxidoreductase activity"/>
    <property type="evidence" value="ECO:0007669"/>
    <property type="project" value="UniProtKB-KW"/>
</dbReference>
<evidence type="ECO:0000313" key="5">
    <source>
        <dbReference type="EMBL" id="KIM95793.1"/>
    </source>
</evidence>
<proteinExistence type="inferred from homology"/>
<evidence type="ECO:0000256" key="1">
    <source>
        <dbReference type="ARBA" id="ARBA00022857"/>
    </source>
</evidence>
<keyword evidence="2" id="KW-0560">Oxidoreductase</keyword>
<protein>
    <recommendedName>
        <fullName evidence="4">NADP-dependent oxidoreductase domain-containing protein</fullName>
    </recommendedName>
</protein>
<gene>
    <name evidence="5" type="ORF">OIDMADRAFT_133532</name>
</gene>
<name>A0A0C3CA47_OIDMZ</name>
<accession>A0A0C3CA47</accession>
<sequence>MNRSVPAPKSLLGRHRLLSPTASVRVSPLCLGGMSLGNKWSAHMGECTKENAFELLDTFYDLGGNFIDTANQYQGGQSEEWIGEWVEKTGRRSELVISTKYTLASMTGKPVQQSNFGGTGTKSMRVNIEASLTRLRTDYIDLFYVHSWDFATSIPELMQSLNTLIQQGKVLYLGISDTPAWVVVKANCYAREYGLRGFSIYQGRFSAQVRDIERDIIPMCLDEGMAINAWGVNGNGYFRAPDAAPEEQDRETPFVLTGREQQVSQALYDMAQRKKTNIFAIAIAYVLHKAPYVYPLIGGRIVAHLKSNVQALNVQMGSEDIEEIEKAYEFDSGFPNNWLNPAGKVPHGPEDIRLLKDLGYFDYVQRPKAISAHQGELNGYWISG</sequence>
<dbReference type="PANTHER" id="PTHR43364:SF7">
    <property type="entry name" value="NADP-DEPENDENT OXIDOREDUCTASE DOMAIN-CONTAINING PROTEIN-RELATED"/>
    <property type="match status" value="1"/>
</dbReference>
<organism evidence="5 6">
    <name type="scientific">Oidiodendron maius (strain Zn)</name>
    <dbReference type="NCBI Taxonomy" id="913774"/>
    <lineage>
        <taxon>Eukaryota</taxon>
        <taxon>Fungi</taxon>
        <taxon>Dikarya</taxon>
        <taxon>Ascomycota</taxon>
        <taxon>Pezizomycotina</taxon>
        <taxon>Leotiomycetes</taxon>
        <taxon>Leotiomycetes incertae sedis</taxon>
        <taxon>Myxotrichaceae</taxon>
        <taxon>Oidiodendron</taxon>
    </lineage>
</organism>
<dbReference type="Gene3D" id="3.20.20.100">
    <property type="entry name" value="NADP-dependent oxidoreductase domain"/>
    <property type="match status" value="1"/>
</dbReference>
<keyword evidence="6" id="KW-1185">Reference proteome</keyword>
<dbReference type="OrthoDB" id="48988at2759"/>
<dbReference type="SUPFAM" id="SSF51430">
    <property type="entry name" value="NAD(P)-linked oxidoreductase"/>
    <property type="match status" value="1"/>
</dbReference>
<keyword evidence="1" id="KW-0521">NADP</keyword>
<reference evidence="5 6" key="1">
    <citation type="submission" date="2014-04" db="EMBL/GenBank/DDBJ databases">
        <authorList>
            <consortium name="DOE Joint Genome Institute"/>
            <person name="Kuo A."/>
            <person name="Martino E."/>
            <person name="Perotto S."/>
            <person name="Kohler A."/>
            <person name="Nagy L.G."/>
            <person name="Floudas D."/>
            <person name="Copeland A."/>
            <person name="Barry K.W."/>
            <person name="Cichocki N."/>
            <person name="Veneault-Fourrey C."/>
            <person name="LaButti K."/>
            <person name="Lindquist E.A."/>
            <person name="Lipzen A."/>
            <person name="Lundell T."/>
            <person name="Morin E."/>
            <person name="Murat C."/>
            <person name="Sun H."/>
            <person name="Tunlid A."/>
            <person name="Henrissat B."/>
            <person name="Grigoriev I.V."/>
            <person name="Hibbett D.S."/>
            <person name="Martin F."/>
            <person name="Nordberg H.P."/>
            <person name="Cantor M.N."/>
            <person name="Hua S.X."/>
        </authorList>
    </citation>
    <scope>NUCLEOTIDE SEQUENCE [LARGE SCALE GENOMIC DNA]</scope>
    <source>
        <strain evidence="5 6">Zn</strain>
    </source>
</reference>
<reference evidence="6" key="2">
    <citation type="submission" date="2015-01" db="EMBL/GenBank/DDBJ databases">
        <title>Evolutionary Origins and Diversification of the Mycorrhizal Mutualists.</title>
        <authorList>
            <consortium name="DOE Joint Genome Institute"/>
            <consortium name="Mycorrhizal Genomics Consortium"/>
            <person name="Kohler A."/>
            <person name="Kuo A."/>
            <person name="Nagy L.G."/>
            <person name="Floudas D."/>
            <person name="Copeland A."/>
            <person name="Barry K.W."/>
            <person name="Cichocki N."/>
            <person name="Veneault-Fourrey C."/>
            <person name="LaButti K."/>
            <person name="Lindquist E.A."/>
            <person name="Lipzen A."/>
            <person name="Lundell T."/>
            <person name="Morin E."/>
            <person name="Murat C."/>
            <person name="Riley R."/>
            <person name="Ohm R."/>
            <person name="Sun H."/>
            <person name="Tunlid A."/>
            <person name="Henrissat B."/>
            <person name="Grigoriev I.V."/>
            <person name="Hibbett D.S."/>
            <person name="Martin F."/>
        </authorList>
    </citation>
    <scope>NUCLEOTIDE SEQUENCE [LARGE SCALE GENOMIC DNA]</scope>
    <source>
        <strain evidence="6">Zn</strain>
    </source>
</reference>
<dbReference type="HOGENOM" id="CLU_023205_2_2_1"/>
<dbReference type="InParanoid" id="A0A0C3CA47"/>
<evidence type="ECO:0000313" key="6">
    <source>
        <dbReference type="Proteomes" id="UP000054321"/>
    </source>
</evidence>
<dbReference type="STRING" id="913774.A0A0C3CA47"/>